<evidence type="ECO:0000256" key="2">
    <source>
        <dbReference type="ARBA" id="ARBA00022630"/>
    </source>
</evidence>
<dbReference type="Gene3D" id="1.10.8.260">
    <property type="entry name" value="HI0933 insert domain-like"/>
    <property type="match status" value="1"/>
</dbReference>
<name>A0A1W6CWF8_9RHOB</name>
<reference evidence="6 7" key="1">
    <citation type="submission" date="2017-03" db="EMBL/GenBank/DDBJ databases">
        <title>Genome sequence of Paracoccus contaminans isolated from a water microcosm.</title>
        <authorList>
            <person name="Aurass P."/>
            <person name="Karste S."/>
            <person name="Trost E."/>
            <person name="Glaeser S.P."/>
            <person name="Kaempfer P."/>
            <person name="Flieger A."/>
        </authorList>
    </citation>
    <scope>NUCLEOTIDE SEQUENCE [LARGE SCALE GENOMIC DNA]</scope>
    <source>
        <strain evidence="7">RKI 16-01929T\LMG 29738T\CCM 8701T\CIP 111112T</strain>
    </source>
</reference>
<dbReference type="InterPro" id="IPR055178">
    <property type="entry name" value="RsdA/BaiN/AoA(So)-like_dom"/>
</dbReference>
<dbReference type="SUPFAM" id="SSF51905">
    <property type="entry name" value="FAD/NAD(P)-binding domain"/>
    <property type="match status" value="1"/>
</dbReference>
<dbReference type="OrthoDB" id="5288829at2"/>
<evidence type="ECO:0000259" key="5">
    <source>
        <dbReference type="Pfam" id="PF22780"/>
    </source>
</evidence>
<dbReference type="AlphaFoldDB" id="A0A1W6CWF8"/>
<evidence type="ECO:0000259" key="4">
    <source>
        <dbReference type="Pfam" id="PF03486"/>
    </source>
</evidence>
<dbReference type="Proteomes" id="UP000193017">
    <property type="component" value="Chromosome"/>
</dbReference>
<dbReference type="EMBL" id="CP020612">
    <property type="protein sequence ID" value="ARJ69212.1"/>
    <property type="molecule type" value="Genomic_DNA"/>
</dbReference>
<evidence type="ECO:0000313" key="7">
    <source>
        <dbReference type="Proteomes" id="UP000193017"/>
    </source>
</evidence>
<dbReference type="InterPro" id="IPR023166">
    <property type="entry name" value="BaiN-like_dom_sf"/>
</dbReference>
<proteinExistence type="predicted"/>
<dbReference type="NCBIfam" id="TIGR03862">
    <property type="entry name" value="flavo_PP4765"/>
    <property type="match status" value="1"/>
</dbReference>
<dbReference type="Pfam" id="PF03486">
    <property type="entry name" value="HI0933_like"/>
    <property type="match status" value="1"/>
</dbReference>
<dbReference type="PANTHER" id="PTHR42887">
    <property type="entry name" value="OS12G0638800 PROTEIN"/>
    <property type="match status" value="1"/>
</dbReference>
<evidence type="ECO:0000256" key="3">
    <source>
        <dbReference type="ARBA" id="ARBA00022827"/>
    </source>
</evidence>
<comment type="cofactor">
    <cofactor evidence="1">
        <name>FAD</name>
        <dbReference type="ChEBI" id="CHEBI:57692"/>
    </cofactor>
</comment>
<dbReference type="Gene3D" id="3.50.50.60">
    <property type="entry name" value="FAD/NAD(P)-binding domain"/>
    <property type="match status" value="1"/>
</dbReference>
<evidence type="ECO:0000313" key="6">
    <source>
        <dbReference type="EMBL" id="ARJ69212.1"/>
    </source>
</evidence>
<dbReference type="InterPro" id="IPR022460">
    <property type="entry name" value="Flavoprotein_PP4765"/>
</dbReference>
<dbReference type="InterPro" id="IPR057661">
    <property type="entry name" value="RsdA/BaiN/AoA(So)_Rossmann"/>
</dbReference>
<feature type="domain" description="RsdA/BaiN/AoA(So)-like Rossmann fold-like" evidence="4">
    <location>
        <begin position="7"/>
        <end position="400"/>
    </location>
</feature>
<evidence type="ECO:0000256" key="1">
    <source>
        <dbReference type="ARBA" id="ARBA00001974"/>
    </source>
</evidence>
<dbReference type="Gene3D" id="2.40.30.10">
    <property type="entry name" value="Translation factors"/>
    <property type="match status" value="1"/>
</dbReference>
<dbReference type="PANTHER" id="PTHR42887:SF1">
    <property type="entry name" value="BLR3961 PROTEIN"/>
    <property type="match status" value="1"/>
</dbReference>
<feature type="domain" description="RsdA/BaiN/AoA(So)-like insert" evidence="5">
    <location>
        <begin position="207"/>
        <end position="348"/>
    </location>
</feature>
<dbReference type="Pfam" id="PF22780">
    <property type="entry name" value="HI0933_like_1st"/>
    <property type="match status" value="1"/>
</dbReference>
<dbReference type="SUPFAM" id="SSF160996">
    <property type="entry name" value="HI0933 insert domain-like"/>
    <property type="match status" value="1"/>
</dbReference>
<dbReference type="NCBIfam" id="TIGR00275">
    <property type="entry name" value="aminoacetone oxidase family FAD-binding enzyme"/>
    <property type="match status" value="1"/>
</dbReference>
<organism evidence="6 7">
    <name type="scientific">Paracoccus contaminans</name>
    <dbReference type="NCBI Taxonomy" id="1945662"/>
    <lineage>
        <taxon>Bacteria</taxon>
        <taxon>Pseudomonadati</taxon>
        <taxon>Pseudomonadota</taxon>
        <taxon>Alphaproteobacteria</taxon>
        <taxon>Rhodobacterales</taxon>
        <taxon>Paracoccaceae</taxon>
        <taxon>Paracoccus</taxon>
    </lineage>
</organism>
<keyword evidence="3" id="KW-0274">FAD</keyword>
<dbReference type="KEGG" id="pcon:B0A89_05825"/>
<keyword evidence="7" id="KW-1185">Reference proteome</keyword>
<dbReference type="STRING" id="1945662.B0A89_05825"/>
<accession>A0A1W6CWF8</accession>
<protein>
    <submittedName>
        <fullName evidence="6">NAD(FAD)-utilizing dehydrogenase</fullName>
    </submittedName>
</protein>
<dbReference type="InterPro" id="IPR004792">
    <property type="entry name" value="BaiN-like"/>
</dbReference>
<sequence length="415" mass="42762">MSERAPALVIGAGPAGLMAAEALSAAGHAVIVAEAMPTPARKFLMAGKSGLNLTREEPAPAFAARIAGGAAPRPVPGRPPGYLRTEDLRAIVEGFGPAAMRSWAEGLGIALFTGSTGRVFPVGMKASPLLRAWLRRLSAQGVELRTRWRWTGIDGAAMVFSTSEGSRRISAAATVLALGGASWPRLGSDAAWVPLLADAGVGIAPFRPANMGLLVNWSPLMARQFGAAVKGTRLRAGPLESRGEWVITAQGAEGGGIYEIAAALRDGAGATIDLLPNLDSAALAARLARPRGRLSLGNWLRRVLGDPVKVALLLEWGQPLPAGPAALAARIKGLPLRHEAVAGLDRAISSAGGIRLDSLTPDLALWALPSLHAAGEMLDWEAPTGGYLLTACLATGRHAGLAAARQLGQAAAAVR</sequence>
<dbReference type="InterPro" id="IPR036188">
    <property type="entry name" value="FAD/NAD-bd_sf"/>
</dbReference>
<dbReference type="RefSeq" id="WP_085377328.1">
    <property type="nucleotide sequence ID" value="NZ_CP020612.1"/>
</dbReference>
<gene>
    <name evidence="6" type="ORF">B0A89_05825</name>
</gene>
<keyword evidence="2" id="KW-0285">Flavoprotein</keyword>